<feature type="domain" description="PAS" evidence="2">
    <location>
        <begin position="152"/>
        <end position="222"/>
    </location>
</feature>
<evidence type="ECO:0000259" key="2">
    <source>
        <dbReference type="PROSITE" id="PS50112"/>
    </source>
</evidence>
<gene>
    <name evidence="5" type="ORF">K7C98_23650</name>
</gene>
<evidence type="ECO:0000256" key="1">
    <source>
        <dbReference type="ARBA" id="ARBA00022553"/>
    </source>
</evidence>
<dbReference type="SMART" id="SM00091">
    <property type="entry name" value="PAS"/>
    <property type="match status" value="2"/>
</dbReference>
<evidence type="ECO:0000259" key="3">
    <source>
        <dbReference type="PROSITE" id="PS50113"/>
    </source>
</evidence>
<accession>A0ABS7TVK4</accession>
<reference evidence="5" key="1">
    <citation type="submission" date="2021-08" db="EMBL/GenBank/DDBJ databases">
        <authorList>
            <person name="Stevens D.C."/>
        </authorList>
    </citation>
    <scope>NUCLEOTIDE SEQUENCE</scope>
    <source>
        <strain evidence="5">DSM 53165</strain>
    </source>
</reference>
<dbReference type="RefSeq" id="WP_224194011.1">
    <property type="nucleotide sequence ID" value="NZ_JAIRAU010000029.1"/>
</dbReference>
<organism evidence="5 6">
    <name type="scientific">Nannocystis pusilla</name>
    <dbReference type="NCBI Taxonomy" id="889268"/>
    <lineage>
        <taxon>Bacteria</taxon>
        <taxon>Pseudomonadati</taxon>
        <taxon>Myxococcota</taxon>
        <taxon>Polyangia</taxon>
        <taxon>Nannocystales</taxon>
        <taxon>Nannocystaceae</taxon>
        <taxon>Nannocystis</taxon>
    </lineage>
</organism>
<dbReference type="Pfam" id="PF01740">
    <property type="entry name" value="STAS"/>
    <property type="match status" value="1"/>
</dbReference>
<dbReference type="SUPFAM" id="SSF55785">
    <property type="entry name" value="PYP-like sensor domain (PAS domain)"/>
    <property type="match status" value="2"/>
</dbReference>
<proteinExistence type="predicted"/>
<dbReference type="CDD" id="cd00130">
    <property type="entry name" value="PAS"/>
    <property type="match status" value="2"/>
</dbReference>
<dbReference type="InterPro" id="IPR002645">
    <property type="entry name" value="STAS_dom"/>
</dbReference>
<dbReference type="InterPro" id="IPR051932">
    <property type="entry name" value="Bact_StressResp_Reg"/>
</dbReference>
<dbReference type="PROSITE" id="PS50112">
    <property type="entry name" value="PAS"/>
    <property type="match status" value="2"/>
</dbReference>
<dbReference type="Gene3D" id="3.30.450.20">
    <property type="entry name" value="PAS domain"/>
    <property type="match status" value="2"/>
</dbReference>
<dbReference type="PANTHER" id="PTHR33745">
    <property type="entry name" value="RSBT ANTAGONIST PROTEIN RSBS-RELATED"/>
    <property type="match status" value="1"/>
</dbReference>
<keyword evidence="1" id="KW-0597">Phosphoprotein</keyword>
<protein>
    <submittedName>
        <fullName evidence="5">PAS domain-containing protein</fullName>
    </submittedName>
</protein>
<dbReference type="InterPro" id="IPR036513">
    <property type="entry name" value="STAS_dom_sf"/>
</dbReference>
<dbReference type="InterPro" id="IPR013656">
    <property type="entry name" value="PAS_4"/>
</dbReference>
<dbReference type="PROSITE" id="PS50113">
    <property type="entry name" value="PAC"/>
    <property type="match status" value="1"/>
</dbReference>
<dbReference type="InterPro" id="IPR000700">
    <property type="entry name" value="PAS-assoc_C"/>
</dbReference>
<dbReference type="EMBL" id="JAIRAU010000029">
    <property type="protein sequence ID" value="MBZ5712248.1"/>
    <property type="molecule type" value="Genomic_DNA"/>
</dbReference>
<dbReference type="NCBIfam" id="TIGR00229">
    <property type="entry name" value="sensory_box"/>
    <property type="match status" value="2"/>
</dbReference>
<evidence type="ECO:0000313" key="5">
    <source>
        <dbReference type="EMBL" id="MBZ5712248.1"/>
    </source>
</evidence>
<dbReference type="InterPro" id="IPR035965">
    <property type="entry name" value="PAS-like_dom_sf"/>
</dbReference>
<keyword evidence="6" id="KW-1185">Reference proteome</keyword>
<dbReference type="PROSITE" id="PS50801">
    <property type="entry name" value="STAS"/>
    <property type="match status" value="1"/>
</dbReference>
<feature type="domain" description="PAS" evidence="2">
    <location>
        <begin position="27"/>
        <end position="97"/>
    </location>
</feature>
<dbReference type="Gene3D" id="3.30.750.24">
    <property type="entry name" value="STAS domain"/>
    <property type="match status" value="1"/>
</dbReference>
<evidence type="ECO:0000313" key="6">
    <source>
        <dbReference type="Proteomes" id="UP001139031"/>
    </source>
</evidence>
<feature type="domain" description="PAC" evidence="3">
    <location>
        <begin position="100"/>
        <end position="151"/>
    </location>
</feature>
<sequence length="413" mass="45524">MSDDPEIARLKAENAELRRRIGERDRLERLLQATIEHIDGVIYLRDTDGVITHVNDMFLRLIGLPREEVVGRRDSDLFPKEVYEQFRVVDRQVVEERRTVTQEEHAPQADGVHVFLSRKYPVFDSAGALIGQGGISTDITEQRRAEATLQETRTILHAIVENAPLAILAIDRSYRYVLASHEAARQVGWAPAELPGQRVADVVPPDAAEALRAPIERVFGSGEPLVLEQSVSWQGDTRVLLSHMFPIRDGGGSADYVGIVASDVTEVRRTEAERLRLQQEIIQAQRSALLELSTPIIPIAEGVLAVPLIGEIDHERSQQIAGVLLERVSAAGADVVILDLTGVRHVEAAIVDAMMQTIRAVRLLGAEAVVTGISPAVAQAIAGLEEPLRQITVRQTLQHAVEHALARTRTRRG</sequence>
<name>A0ABS7TVK4_9BACT</name>
<dbReference type="PANTHER" id="PTHR33745:SF3">
    <property type="entry name" value="RSBT CO-ANTAGONIST PROTEIN RSBRC"/>
    <property type="match status" value="1"/>
</dbReference>
<evidence type="ECO:0000259" key="4">
    <source>
        <dbReference type="PROSITE" id="PS50801"/>
    </source>
</evidence>
<dbReference type="Proteomes" id="UP001139031">
    <property type="component" value="Unassembled WGS sequence"/>
</dbReference>
<dbReference type="SUPFAM" id="SSF52091">
    <property type="entry name" value="SpoIIaa-like"/>
    <property type="match status" value="1"/>
</dbReference>
<dbReference type="CDD" id="cd07041">
    <property type="entry name" value="STAS_RsbR_RsbS_like"/>
    <property type="match status" value="1"/>
</dbReference>
<comment type="caution">
    <text evidence="5">The sequence shown here is derived from an EMBL/GenBank/DDBJ whole genome shotgun (WGS) entry which is preliminary data.</text>
</comment>
<dbReference type="InterPro" id="IPR000014">
    <property type="entry name" value="PAS"/>
</dbReference>
<feature type="domain" description="STAS" evidence="4">
    <location>
        <begin position="293"/>
        <end position="404"/>
    </location>
</feature>
<dbReference type="Pfam" id="PF08448">
    <property type="entry name" value="PAS_4"/>
    <property type="match status" value="2"/>
</dbReference>